<dbReference type="Proteomes" id="UP000694863">
    <property type="component" value="Unplaced"/>
</dbReference>
<organism evidence="1 2">
    <name type="scientific">Echinops telfairi</name>
    <name type="common">Lesser hedgehog tenrec</name>
    <dbReference type="NCBI Taxonomy" id="9371"/>
    <lineage>
        <taxon>Eukaryota</taxon>
        <taxon>Metazoa</taxon>
        <taxon>Chordata</taxon>
        <taxon>Craniata</taxon>
        <taxon>Vertebrata</taxon>
        <taxon>Euteleostomi</taxon>
        <taxon>Mammalia</taxon>
        <taxon>Eutheria</taxon>
        <taxon>Afrotheria</taxon>
        <taxon>Tenrecidae</taxon>
        <taxon>Tenrecinae</taxon>
        <taxon>Echinops</taxon>
    </lineage>
</organism>
<sequence>MAEAITYADLRFVKVPLKKSLSTWLGQDPEADEDGELTYENVQGPSAPPLADLAPCGPGEKGSAGWSRSSQTGLSFLLGLSHPLCFLETCCPVGWLLKSGRCFYFSSTKKTWEESRKHCKSLSSDLASFKEPPQPYYFTKFRAVSDLLSSQALSDSYWIGLRFDKTWQWVDGTPFTGHRLSWYEGECAVSKKWWSAPQEVMCSNTLPYICEMTSLRDSDRDHLVHF</sequence>
<keyword evidence="1" id="KW-1185">Reference proteome</keyword>
<dbReference type="RefSeq" id="XP_045145315.1">
    <property type="nucleotide sequence ID" value="XM_045289380.1"/>
</dbReference>
<reference evidence="2" key="1">
    <citation type="submission" date="2025-08" db="UniProtKB">
        <authorList>
            <consortium name="RefSeq"/>
        </authorList>
    </citation>
    <scope>IDENTIFICATION</scope>
</reference>
<accession>A0AC55D0Q3</accession>
<gene>
    <name evidence="2" type="primary">CD72</name>
</gene>
<evidence type="ECO:0000313" key="2">
    <source>
        <dbReference type="RefSeq" id="XP_045145315.1"/>
    </source>
</evidence>
<name>A0AC55D0Q3_ECHTE</name>
<proteinExistence type="predicted"/>
<evidence type="ECO:0000313" key="1">
    <source>
        <dbReference type="Proteomes" id="UP000694863"/>
    </source>
</evidence>
<protein>
    <submittedName>
        <fullName evidence="2">B-cell differentiation antigen CD72</fullName>
    </submittedName>
</protein>